<dbReference type="InterPro" id="IPR007369">
    <property type="entry name" value="Peptidase_A22B_SPP"/>
</dbReference>
<dbReference type="Proteomes" id="UP000324022">
    <property type="component" value="Unassembled WGS sequence"/>
</dbReference>
<evidence type="ECO:0000256" key="1">
    <source>
        <dbReference type="ARBA" id="ARBA00004477"/>
    </source>
</evidence>
<organism evidence="10 11">
    <name type="scientific">Ustilago trichophora</name>
    <dbReference type="NCBI Taxonomy" id="86804"/>
    <lineage>
        <taxon>Eukaryota</taxon>
        <taxon>Fungi</taxon>
        <taxon>Dikarya</taxon>
        <taxon>Basidiomycota</taxon>
        <taxon>Ustilaginomycotina</taxon>
        <taxon>Ustilaginomycetes</taxon>
        <taxon>Ustilaginales</taxon>
        <taxon>Ustilaginaceae</taxon>
        <taxon>Ustilago</taxon>
    </lineage>
</organism>
<feature type="transmembrane region" description="Helical" evidence="9">
    <location>
        <begin position="6"/>
        <end position="24"/>
    </location>
</feature>
<feature type="transmembrane region" description="Helical" evidence="9">
    <location>
        <begin position="212"/>
        <end position="233"/>
    </location>
</feature>
<dbReference type="OrthoDB" id="29661at2759"/>
<feature type="transmembrane region" description="Helical" evidence="9">
    <location>
        <begin position="80"/>
        <end position="100"/>
    </location>
</feature>
<sequence>MSGDRDLFIAYGVLMAGAVAPIYFGSFSSLKTPKTTRDILKAAKKKRKSGKASDDSDSESDSDSEDDDDVLDRVTSSDAMWFPIMGSAVLFGLFVIFKYLNKKYVNLLLSFYFGFVGCLALSQALVTISRGIVGRELWKKLPSFRLELDQRGHGRLFKFSFTTVHVALIAASALLVGVYLVTKNWIISNLLALSLSLNAIALMSLDSFRTGAIMLGGLFVYDIFWVFATPVMVSVARNFDAPIKIVWPKNIIEALQALQAGEQLPKLQFTMLGLGDIVIPGIFVALALRYDQLVASEAKPSASFTKSYTRFNKPYFKATLAAYVAGLATTMGVMHFFQAAQPALLYLSPACTGAVFLTAALRGEFKQVWNWTDDEQEDKEEDKKKENKANGVKNESKASKPATRRSSRKSSSSKQD</sequence>
<evidence type="ECO:0000313" key="11">
    <source>
        <dbReference type="Proteomes" id="UP000324022"/>
    </source>
</evidence>
<keyword evidence="6 9" id="KW-1133">Transmembrane helix</keyword>
<dbReference type="InterPro" id="IPR006639">
    <property type="entry name" value="Preselin/SPP"/>
</dbReference>
<dbReference type="GO" id="GO:0098554">
    <property type="term" value="C:cytoplasmic side of endoplasmic reticulum membrane"/>
    <property type="evidence" value="ECO:0007669"/>
    <property type="project" value="TreeGrafter"/>
</dbReference>
<feature type="transmembrane region" description="Helical" evidence="9">
    <location>
        <begin position="159"/>
        <end position="180"/>
    </location>
</feature>
<feature type="transmembrane region" description="Helical" evidence="9">
    <location>
        <begin position="343"/>
        <end position="361"/>
    </location>
</feature>
<dbReference type="GO" id="GO:0006465">
    <property type="term" value="P:signal peptide processing"/>
    <property type="evidence" value="ECO:0007669"/>
    <property type="project" value="TreeGrafter"/>
</dbReference>
<dbReference type="PANTHER" id="PTHR12174">
    <property type="entry name" value="SIGNAL PEPTIDE PEPTIDASE"/>
    <property type="match status" value="1"/>
</dbReference>
<feature type="compositionally biased region" description="Basic and acidic residues" evidence="8">
    <location>
        <begin position="381"/>
        <end position="398"/>
    </location>
</feature>
<dbReference type="PANTHER" id="PTHR12174:SF23">
    <property type="entry name" value="MINOR HISTOCOMPATIBILITY ANTIGEN H13"/>
    <property type="match status" value="1"/>
</dbReference>
<dbReference type="GO" id="GO:0033619">
    <property type="term" value="P:membrane protein proteolysis"/>
    <property type="evidence" value="ECO:0007669"/>
    <property type="project" value="TreeGrafter"/>
</dbReference>
<reference evidence="10 11" key="1">
    <citation type="submission" date="2018-03" db="EMBL/GenBank/DDBJ databases">
        <authorList>
            <person name="Guldener U."/>
        </authorList>
    </citation>
    <scope>NUCLEOTIDE SEQUENCE [LARGE SCALE GENOMIC DNA]</scope>
    <source>
        <strain evidence="10 11">NBRC100155</strain>
    </source>
</reference>
<dbReference type="GO" id="GO:0098553">
    <property type="term" value="C:lumenal side of endoplasmic reticulum membrane"/>
    <property type="evidence" value="ECO:0007669"/>
    <property type="project" value="TreeGrafter"/>
</dbReference>
<feature type="transmembrane region" description="Helical" evidence="9">
    <location>
        <begin position="315"/>
        <end position="337"/>
    </location>
</feature>
<evidence type="ECO:0000256" key="9">
    <source>
        <dbReference type="SAM" id="Phobius"/>
    </source>
</evidence>
<dbReference type="EMBL" id="OOIN01000012">
    <property type="protein sequence ID" value="SPO25692.1"/>
    <property type="molecule type" value="Genomic_DNA"/>
</dbReference>
<dbReference type="SMART" id="SM00730">
    <property type="entry name" value="PSN"/>
    <property type="match status" value="1"/>
</dbReference>
<evidence type="ECO:0000256" key="4">
    <source>
        <dbReference type="ARBA" id="ARBA00022801"/>
    </source>
</evidence>
<evidence type="ECO:0000256" key="6">
    <source>
        <dbReference type="ARBA" id="ARBA00022989"/>
    </source>
</evidence>
<protein>
    <submittedName>
        <fullName evidence="10">Related to Minor histocompatibility antigen H13</fullName>
    </submittedName>
</protein>
<dbReference type="GO" id="GO:0042500">
    <property type="term" value="F:aspartic endopeptidase activity, intramembrane cleaving"/>
    <property type="evidence" value="ECO:0007669"/>
    <property type="project" value="InterPro"/>
</dbReference>
<evidence type="ECO:0000256" key="7">
    <source>
        <dbReference type="ARBA" id="ARBA00023136"/>
    </source>
</evidence>
<keyword evidence="11" id="KW-1185">Reference proteome</keyword>
<gene>
    <name evidence="10" type="ORF">UTRI_03057</name>
</gene>
<proteinExistence type="inferred from homology"/>
<name>A0A5C3E521_9BASI</name>
<evidence type="ECO:0000313" key="10">
    <source>
        <dbReference type="EMBL" id="SPO25692.1"/>
    </source>
</evidence>
<keyword evidence="4" id="KW-0378">Hydrolase</keyword>
<accession>A0A5C3E521</accession>
<feature type="region of interest" description="Disordered" evidence="8">
    <location>
        <begin position="43"/>
        <end position="69"/>
    </location>
</feature>
<feature type="transmembrane region" description="Helical" evidence="9">
    <location>
        <begin position="186"/>
        <end position="205"/>
    </location>
</feature>
<evidence type="ECO:0000256" key="5">
    <source>
        <dbReference type="ARBA" id="ARBA00022824"/>
    </source>
</evidence>
<feature type="transmembrane region" description="Helical" evidence="9">
    <location>
        <begin position="112"/>
        <end position="138"/>
    </location>
</feature>
<feature type="compositionally biased region" description="Acidic residues" evidence="8">
    <location>
        <begin position="55"/>
        <end position="69"/>
    </location>
</feature>
<evidence type="ECO:0000256" key="8">
    <source>
        <dbReference type="SAM" id="MobiDB-lite"/>
    </source>
</evidence>
<keyword evidence="5" id="KW-0256">Endoplasmic reticulum</keyword>
<comment type="similarity">
    <text evidence="2">Belongs to the peptidase A22B family.</text>
</comment>
<keyword evidence="3 9" id="KW-0812">Transmembrane</keyword>
<keyword evidence="7 9" id="KW-0472">Membrane</keyword>
<evidence type="ECO:0000256" key="2">
    <source>
        <dbReference type="ARBA" id="ARBA00006859"/>
    </source>
</evidence>
<comment type="subcellular location">
    <subcellularLocation>
        <location evidence="1">Endoplasmic reticulum membrane</location>
        <topology evidence="1">Multi-pass membrane protein</topology>
    </subcellularLocation>
</comment>
<feature type="region of interest" description="Disordered" evidence="8">
    <location>
        <begin position="372"/>
        <end position="416"/>
    </location>
</feature>
<evidence type="ECO:0000256" key="3">
    <source>
        <dbReference type="ARBA" id="ARBA00022692"/>
    </source>
</evidence>
<dbReference type="AlphaFoldDB" id="A0A5C3E521"/>
<dbReference type="Pfam" id="PF04258">
    <property type="entry name" value="Peptidase_A22B"/>
    <property type="match status" value="1"/>
</dbReference>